<protein>
    <submittedName>
        <fullName evidence="4">Uncharacterized protein</fullName>
    </submittedName>
</protein>
<feature type="transmembrane region" description="Helical" evidence="2">
    <location>
        <begin position="733"/>
        <end position="753"/>
    </location>
</feature>
<sequence>MGTLALMALCSAGKACMWHLAVLMAKRWQLSTCSWARDVGQRNRVRIDGWNGQVHIALDQVHIALDQVHIGLGQVLRGELPRSQWVDHVLHRLDAHFGSTGTGFAAEKGIRQVVALGAEVPKRPPKAVAFKPMVPTRTTWPPQLARDGWTRFENHELPGDELVSLRFRSQRNWKPFLFLPCILMSFATDSPVLCSETTPEILDGNETRVSCAFGDPAKDIFTQETVCPVVCGFSPVHYVPMWYGAFCLTIVFCWWRGRSVDHDSYYARRGGVRGRPASAVALFLDCSRAGYSDRHLIVLLVVFSLCAVHSLLVRWASLLEEGGINNGCIGYGDWSGLDDVCHQGPFLEQGWPVFLVIYFMVFFGALMDQGIVGAKELRKVRGRKLAARKRQEVWERFSRHLCTVDSVEKAMPAEQVRGALYRFVQQTVPMSQPSVRELINSELSWEHGVYIWPQSSTGFVSLATALPTEMESGERKELGPSGCRKEPSDKQLWEEFSKQLERTEASGEASSQDQVRNAFSQFAHYVMPRWAAFALVDGQFVRDGGTYRFSDEIGGFVRLSAVMRSEQNVLDEWMDYDQIEMDRLTAAAVKLKALVRHQMHVTRESSKRNNSGLANAMLFACDAFRFLLGYDDADSEEELSLNMIDDFDERLQEIEAEGPCRPIYPDKPVPAERNTPSEMELQSSEGLGHVLEAEAVNMFRLYWFCPVIQSFKGRTPARTMDAKEGGCCGWVRAHMMLGAMFGLTGVFLLSFMVPQGDSFTFAYFWVSKKDMWETRCEVTSSMNASSPWCSAERVITMTRMTLSPALHGVPSTSLVWVCLVVKAVIFCILGGLFGITMFKTVEGLRQAQHPMQILQVILLRWSQSQKISTWQLQAWKMARASILHNDVRLILDRFENVVIFTLVVCMLFITDAVIQYVVFSKPPNIGAVYIVLVFALCTMLCINAALGCHLAQQAHLKTLSEMKEETSFIQSVSPDGEYFRKFVDLMIKRLSSGGDYQTKLLYMPLNPVLQKSILAYFAASLAAIAGKLFFGG</sequence>
<proteinExistence type="predicted"/>
<name>A0A1Q9CXL5_SYMMI</name>
<keyword evidence="3" id="KW-0732">Signal</keyword>
<feature type="transmembrane region" description="Helical" evidence="2">
    <location>
        <begin position="925"/>
        <end position="946"/>
    </location>
</feature>
<feature type="transmembrane region" description="Helical" evidence="2">
    <location>
        <begin position="1013"/>
        <end position="1030"/>
    </location>
</feature>
<feature type="signal peptide" evidence="3">
    <location>
        <begin position="1"/>
        <end position="15"/>
    </location>
</feature>
<feature type="transmembrane region" description="Helical" evidence="2">
    <location>
        <begin position="236"/>
        <end position="255"/>
    </location>
</feature>
<reference evidence="4 5" key="1">
    <citation type="submission" date="2016-02" db="EMBL/GenBank/DDBJ databases">
        <title>Genome analysis of coral dinoflagellate symbionts highlights evolutionary adaptations to a symbiotic lifestyle.</title>
        <authorList>
            <person name="Aranda M."/>
            <person name="Li Y."/>
            <person name="Liew Y.J."/>
            <person name="Baumgarten S."/>
            <person name="Simakov O."/>
            <person name="Wilson M."/>
            <person name="Piel J."/>
            <person name="Ashoor H."/>
            <person name="Bougouffa S."/>
            <person name="Bajic V.B."/>
            <person name="Ryu T."/>
            <person name="Ravasi T."/>
            <person name="Bayer T."/>
            <person name="Micklem G."/>
            <person name="Kim H."/>
            <person name="Bhak J."/>
            <person name="Lajeunesse T.C."/>
            <person name="Voolstra C.R."/>
        </authorList>
    </citation>
    <scope>NUCLEOTIDE SEQUENCE [LARGE SCALE GENOMIC DNA]</scope>
    <source>
        <strain evidence="4 5">CCMP2467</strain>
    </source>
</reference>
<organism evidence="4 5">
    <name type="scientific">Symbiodinium microadriaticum</name>
    <name type="common">Dinoflagellate</name>
    <name type="synonym">Zooxanthella microadriatica</name>
    <dbReference type="NCBI Taxonomy" id="2951"/>
    <lineage>
        <taxon>Eukaryota</taxon>
        <taxon>Sar</taxon>
        <taxon>Alveolata</taxon>
        <taxon>Dinophyceae</taxon>
        <taxon>Suessiales</taxon>
        <taxon>Symbiodiniaceae</taxon>
        <taxon>Symbiodinium</taxon>
    </lineage>
</organism>
<dbReference type="EMBL" id="LSRX01000849">
    <property type="protein sequence ID" value="OLP87666.1"/>
    <property type="molecule type" value="Genomic_DNA"/>
</dbReference>
<feature type="compositionally biased region" description="Basic and acidic residues" evidence="1">
    <location>
        <begin position="472"/>
        <end position="489"/>
    </location>
</feature>
<feature type="transmembrane region" description="Helical" evidence="2">
    <location>
        <begin position="897"/>
        <end position="919"/>
    </location>
</feature>
<gene>
    <name evidence="4" type="ORF">AK812_SmicGene31080</name>
</gene>
<keyword evidence="2" id="KW-0472">Membrane</keyword>
<evidence type="ECO:0000313" key="5">
    <source>
        <dbReference type="Proteomes" id="UP000186817"/>
    </source>
</evidence>
<dbReference type="Proteomes" id="UP000186817">
    <property type="component" value="Unassembled WGS sequence"/>
</dbReference>
<feature type="chain" id="PRO_5011960476" evidence="3">
    <location>
        <begin position="16"/>
        <end position="1032"/>
    </location>
</feature>
<feature type="transmembrane region" description="Helical" evidence="2">
    <location>
        <begin position="353"/>
        <end position="374"/>
    </location>
</feature>
<feature type="region of interest" description="Disordered" evidence="1">
    <location>
        <begin position="470"/>
        <end position="489"/>
    </location>
</feature>
<comment type="caution">
    <text evidence="4">The sequence shown here is derived from an EMBL/GenBank/DDBJ whole genome shotgun (WGS) entry which is preliminary data.</text>
</comment>
<dbReference type="OrthoDB" id="409361at2759"/>
<feature type="transmembrane region" description="Helical" evidence="2">
    <location>
        <begin position="296"/>
        <end position="316"/>
    </location>
</feature>
<keyword evidence="2" id="KW-0812">Transmembrane</keyword>
<evidence type="ECO:0000256" key="1">
    <source>
        <dbReference type="SAM" id="MobiDB-lite"/>
    </source>
</evidence>
<feature type="transmembrane region" description="Helical" evidence="2">
    <location>
        <begin position="814"/>
        <end position="838"/>
    </location>
</feature>
<evidence type="ECO:0000256" key="3">
    <source>
        <dbReference type="SAM" id="SignalP"/>
    </source>
</evidence>
<keyword evidence="2" id="KW-1133">Transmembrane helix</keyword>
<dbReference type="AlphaFoldDB" id="A0A1Q9CXL5"/>
<keyword evidence="5" id="KW-1185">Reference proteome</keyword>
<evidence type="ECO:0000256" key="2">
    <source>
        <dbReference type="SAM" id="Phobius"/>
    </source>
</evidence>
<accession>A0A1Q9CXL5</accession>
<evidence type="ECO:0000313" key="4">
    <source>
        <dbReference type="EMBL" id="OLP87666.1"/>
    </source>
</evidence>